<keyword evidence="3" id="KW-1185">Reference proteome</keyword>
<reference evidence="2 3" key="1">
    <citation type="submission" date="2018-10" db="EMBL/GenBank/DDBJ databases">
        <title>Genomic Encyclopedia of Archaeal and Bacterial Type Strains, Phase II (KMG-II): from individual species to whole genera.</title>
        <authorList>
            <person name="Goeker M."/>
        </authorList>
    </citation>
    <scope>NUCLEOTIDE SEQUENCE [LARGE SCALE GENOMIC DNA]</scope>
    <source>
        <strain evidence="2 3">RP-AC37</strain>
    </source>
</reference>
<feature type="transmembrane region" description="Helical" evidence="1">
    <location>
        <begin position="82"/>
        <end position="102"/>
    </location>
</feature>
<organism evidence="2 3">
    <name type="scientific">Motilibacter peucedani</name>
    <dbReference type="NCBI Taxonomy" id="598650"/>
    <lineage>
        <taxon>Bacteria</taxon>
        <taxon>Bacillati</taxon>
        <taxon>Actinomycetota</taxon>
        <taxon>Actinomycetes</taxon>
        <taxon>Motilibacterales</taxon>
        <taxon>Motilibacteraceae</taxon>
        <taxon>Motilibacter</taxon>
    </lineage>
</organism>
<comment type="caution">
    <text evidence="2">The sequence shown here is derived from an EMBL/GenBank/DDBJ whole genome shotgun (WGS) entry which is preliminary data.</text>
</comment>
<evidence type="ECO:0000256" key="1">
    <source>
        <dbReference type="SAM" id="Phobius"/>
    </source>
</evidence>
<dbReference type="OrthoDB" id="3297477at2"/>
<keyword evidence="1" id="KW-0472">Membrane</keyword>
<keyword evidence="1" id="KW-1133">Transmembrane helix</keyword>
<gene>
    <name evidence="2" type="ORF">CLV35_0476</name>
</gene>
<evidence type="ECO:0000313" key="3">
    <source>
        <dbReference type="Proteomes" id="UP000281955"/>
    </source>
</evidence>
<protein>
    <submittedName>
        <fullName evidence="2">ABC-2 family transporter</fullName>
    </submittedName>
</protein>
<sequence>MSTTTAPTRPAHTPGVSAGAGIVTFPRVVASEWVKFRTLRSSWLTLLGAVLAPILIAIPIGYNTGKNWGGLAPEDQAPSGVLQGYFLAQLLIGVLGVLFVSGEYSTGMIRSTLAAVPKRVPVLVAKAIVFGALSAVALTAASVLAFLVGNVYLHADGHGYSLTDATVPRVVVGTGIYLALVGLLGGALGWIVRSTPGGISALVAIVIVIPTVFEILPGTWAKDVGQVLPSSAGGSFVSSVHAAHTLPPWTGLGVMALWVVGSLGVAAVLLKRRDG</sequence>
<feature type="transmembrane region" description="Helical" evidence="1">
    <location>
        <begin position="123"/>
        <end position="149"/>
    </location>
</feature>
<dbReference type="Proteomes" id="UP000281955">
    <property type="component" value="Unassembled WGS sequence"/>
</dbReference>
<dbReference type="InParanoid" id="A0A420XTH0"/>
<keyword evidence="1" id="KW-0812">Transmembrane</keyword>
<feature type="transmembrane region" description="Helical" evidence="1">
    <location>
        <begin position="199"/>
        <end position="220"/>
    </location>
</feature>
<evidence type="ECO:0000313" key="2">
    <source>
        <dbReference type="EMBL" id="RKS80057.1"/>
    </source>
</evidence>
<dbReference type="EMBL" id="RBWV01000009">
    <property type="protein sequence ID" value="RKS80057.1"/>
    <property type="molecule type" value="Genomic_DNA"/>
</dbReference>
<dbReference type="Pfam" id="PF12730">
    <property type="entry name" value="ABC2_membrane_4"/>
    <property type="match status" value="1"/>
</dbReference>
<name>A0A420XTH0_9ACTN</name>
<feature type="transmembrane region" description="Helical" evidence="1">
    <location>
        <begin position="43"/>
        <end position="62"/>
    </location>
</feature>
<feature type="transmembrane region" description="Helical" evidence="1">
    <location>
        <begin position="249"/>
        <end position="270"/>
    </location>
</feature>
<dbReference type="RefSeq" id="WP_121191795.1">
    <property type="nucleotide sequence ID" value="NZ_RBWV01000009.1"/>
</dbReference>
<feature type="transmembrane region" description="Helical" evidence="1">
    <location>
        <begin position="169"/>
        <end position="192"/>
    </location>
</feature>
<dbReference type="AlphaFoldDB" id="A0A420XTH0"/>
<accession>A0A420XTH0</accession>
<proteinExistence type="predicted"/>